<dbReference type="EMBL" id="BLAL01000236">
    <property type="protein sequence ID" value="GES94584.1"/>
    <property type="molecule type" value="Genomic_DNA"/>
</dbReference>
<comment type="caution">
    <text evidence="1">The sequence shown here is derived from an EMBL/GenBank/DDBJ whole genome shotgun (WGS) entry which is preliminary data.</text>
</comment>
<reference evidence="1" key="1">
    <citation type="submission" date="2019-10" db="EMBL/GenBank/DDBJ databases">
        <title>Conservation and host-specific expression of non-tandemly repeated heterogenous ribosome RNA gene in arbuscular mycorrhizal fungi.</title>
        <authorList>
            <person name="Maeda T."/>
            <person name="Kobayashi Y."/>
            <person name="Nakagawa T."/>
            <person name="Ezawa T."/>
            <person name="Yamaguchi K."/>
            <person name="Bino T."/>
            <person name="Nishimoto Y."/>
            <person name="Shigenobu S."/>
            <person name="Kawaguchi M."/>
        </authorList>
    </citation>
    <scope>NUCLEOTIDE SEQUENCE</scope>
    <source>
        <strain evidence="1">HR1</strain>
    </source>
</reference>
<protein>
    <submittedName>
        <fullName evidence="1">Uncharacterized protein</fullName>
    </submittedName>
</protein>
<dbReference type="AlphaFoldDB" id="A0A8H3LWZ4"/>
<name>A0A8H3LWZ4_9GLOM</name>
<proteinExistence type="predicted"/>
<accession>A0A8H3LWZ4</accession>
<evidence type="ECO:0000313" key="2">
    <source>
        <dbReference type="Proteomes" id="UP000615446"/>
    </source>
</evidence>
<dbReference type="Proteomes" id="UP000615446">
    <property type="component" value="Unassembled WGS sequence"/>
</dbReference>
<evidence type="ECO:0000313" key="1">
    <source>
        <dbReference type="EMBL" id="GES94584.1"/>
    </source>
</evidence>
<organism evidence="1 2">
    <name type="scientific">Rhizophagus clarus</name>
    <dbReference type="NCBI Taxonomy" id="94130"/>
    <lineage>
        <taxon>Eukaryota</taxon>
        <taxon>Fungi</taxon>
        <taxon>Fungi incertae sedis</taxon>
        <taxon>Mucoromycota</taxon>
        <taxon>Glomeromycotina</taxon>
        <taxon>Glomeromycetes</taxon>
        <taxon>Glomerales</taxon>
        <taxon>Glomeraceae</taxon>
        <taxon>Rhizophagus</taxon>
    </lineage>
</organism>
<gene>
    <name evidence="1" type="ORF">RCL2_002131700</name>
</gene>
<sequence>MACVLNERVLLLTNDIQPKNMYNADQNMLMHFWYLDIWKWSGLYMSNWSNVLIANCGNWIISNIITASLWLCCLVHMYDEYNLA</sequence>